<comment type="caution">
    <text evidence="2">The sequence shown here is derived from an EMBL/GenBank/DDBJ whole genome shotgun (WGS) entry which is preliminary data.</text>
</comment>
<protein>
    <recommendedName>
        <fullName evidence="4">Argininosuccinate lyase</fullName>
    </recommendedName>
</protein>
<keyword evidence="3" id="KW-1185">Reference proteome</keyword>
<reference evidence="2 3" key="1">
    <citation type="submission" date="2022-10" db="EMBL/GenBank/DDBJ databases">
        <title>Sphingomonas sp.</title>
        <authorList>
            <person name="Jin C."/>
        </authorList>
    </citation>
    <scope>NUCLEOTIDE SEQUENCE [LARGE SCALE GENOMIC DNA]</scope>
    <source>
        <strain evidence="2 3">BN140010</strain>
    </source>
</reference>
<name>A0ABT3JFL7_9SPHN</name>
<dbReference type="RefSeq" id="WP_264882382.1">
    <property type="nucleotide sequence ID" value="NZ_JAPDOB010000002.1"/>
</dbReference>
<dbReference type="EMBL" id="JAPDOB010000002">
    <property type="protein sequence ID" value="MCW3797833.1"/>
    <property type="molecule type" value="Genomic_DNA"/>
</dbReference>
<proteinExistence type="predicted"/>
<evidence type="ECO:0000313" key="2">
    <source>
        <dbReference type="EMBL" id="MCW3797833.1"/>
    </source>
</evidence>
<gene>
    <name evidence="2" type="ORF">OMW55_08455</name>
</gene>
<dbReference type="Proteomes" id="UP001526246">
    <property type="component" value="Unassembled WGS sequence"/>
</dbReference>
<feature type="region of interest" description="Disordered" evidence="1">
    <location>
        <begin position="52"/>
        <end position="116"/>
    </location>
</feature>
<evidence type="ECO:0000256" key="1">
    <source>
        <dbReference type="SAM" id="MobiDB-lite"/>
    </source>
</evidence>
<organism evidence="2 3">
    <name type="scientific">Sphingomonas arvum</name>
    <dbReference type="NCBI Taxonomy" id="2992113"/>
    <lineage>
        <taxon>Bacteria</taxon>
        <taxon>Pseudomonadati</taxon>
        <taxon>Pseudomonadota</taxon>
        <taxon>Alphaproteobacteria</taxon>
        <taxon>Sphingomonadales</taxon>
        <taxon>Sphingomonadaceae</taxon>
        <taxon>Sphingomonas</taxon>
    </lineage>
</organism>
<accession>A0ABT3JFL7</accession>
<evidence type="ECO:0000313" key="3">
    <source>
        <dbReference type="Proteomes" id="UP001526246"/>
    </source>
</evidence>
<evidence type="ECO:0008006" key="4">
    <source>
        <dbReference type="Google" id="ProtNLM"/>
    </source>
</evidence>
<feature type="compositionally biased region" description="Basic and acidic residues" evidence="1">
    <location>
        <begin position="65"/>
        <end position="85"/>
    </location>
</feature>
<sequence>MMVAYPLAPTLGKGIVLLCGALLVAACGKVGDLEPAPGQPLPVKPKLAQTVPTAEELLTPPPYARPERTDEIQSRNRPRSADRFDLPPPDGGAAPTVETNGQAETRTNDPGPASPK</sequence>